<evidence type="ECO:0000256" key="1">
    <source>
        <dbReference type="ARBA" id="ARBA00004651"/>
    </source>
</evidence>
<sequence length="413" mass="43017">MILVLTFGVVLLVTVAVSGLAARSVLSTALVFLVAGSLVGPGGLGLIDVTPQGPAVQALADLALFTVLFVDGGRLPLRQLRTGWRLSGRALGLGMPLTLVLVALATHYLVGLDWTTSLLVGAILSPTDPVFASTIVSRSEVPLRLRKLLNIESGLNDGLALPFVLVFLAIATGADAGIGTVALELVLGLVLGVVLPLVITAMFRLPVLGAEPRLQPLGPLALAIILYGLCHLTHANPYLAAFAAGITLATVAPRATHAFEGFGELISELTKFGAVLVFGALLTPTFFLDLTAGEWVVALLALLVVRPASVLVSLWGADLHRRERYAAAWFGPKGFASVVYGLLVVQSGIATAQTVFELVALNIAVSIVAHSMSDVPVAKAFDVEDFAGLPADADEREPGQRAGAEQDRPERSG</sequence>
<evidence type="ECO:0000256" key="9">
    <source>
        <dbReference type="SAM" id="MobiDB-lite"/>
    </source>
</evidence>
<evidence type="ECO:0000256" key="4">
    <source>
        <dbReference type="ARBA" id="ARBA00022475"/>
    </source>
</evidence>
<feature type="region of interest" description="Disordered" evidence="9">
    <location>
        <begin position="389"/>
        <end position="413"/>
    </location>
</feature>
<name>A0ABP9NN87_9PSEU</name>
<dbReference type="RefSeq" id="WP_345606746.1">
    <property type="nucleotide sequence ID" value="NZ_BAABJO010000014.1"/>
</dbReference>
<protein>
    <submittedName>
        <fullName evidence="12">Cation:proton antiporter</fullName>
    </submittedName>
</protein>
<feature type="transmembrane region" description="Helical" evidence="10">
    <location>
        <begin position="295"/>
        <end position="315"/>
    </location>
</feature>
<dbReference type="PANTHER" id="PTHR32507:SF8">
    <property type="entry name" value="CNH1P"/>
    <property type="match status" value="1"/>
</dbReference>
<reference evidence="13" key="1">
    <citation type="journal article" date="2019" name="Int. J. Syst. Evol. Microbiol.">
        <title>The Global Catalogue of Microorganisms (GCM) 10K type strain sequencing project: providing services to taxonomists for standard genome sequencing and annotation.</title>
        <authorList>
            <consortium name="The Broad Institute Genomics Platform"/>
            <consortium name="The Broad Institute Genome Sequencing Center for Infectious Disease"/>
            <person name="Wu L."/>
            <person name="Ma J."/>
        </authorList>
    </citation>
    <scope>NUCLEOTIDE SEQUENCE [LARGE SCALE GENOMIC DNA]</scope>
    <source>
        <strain evidence="13">JCM 18302</strain>
    </source>
</reference>
<keyword evidence="7" id="KW-0406">Ion transport</keyword>
<feature type="transmembrane region" description="Helical" evidence="10">
    <location>
        <begin position="185"/>
        <end position="205"/>
    </location>
</feature>
<evidence type="ECO:0000256" key="10">
    <source>
        <dbReference type="SAM" id="Phobius"/>
    </source>
</evidence>
<keyword evidence="3" id="KW-0050">Antiport</keyword>
<keyword evidence="4" id="KW-1003">Cell membrane</keyword>
<evidence type="ECO:0000313" key="13">
    <source>
        <dbReference type="Proteomes" id="UP001500804"/>
    </source>
</evidence>
<evidence type="ECO:0000256" key="2">
    <source>
        <dbReference type="ARBA" id="ARBA00022448"/>
    </source>
</evidence>
<dbReference type="EMBL" id="BAABJO010000014">
    <property type="protein sequence ID" value="GAA5125641.1"/>
    <property type="molecule type" value="Genomic_DNA"/>
</dbReference>
<feature type="transmembrane region" description="Helical" evidence="10">
    <location>
        <begin position="51"/>
        <end position="70"/>
    </location>
</feature>
<evidence type="ECO:0000313" key="12">
    <source>
        <dbReference type="EMBL" id="GAA5125641.1"/>
    </source>
</evidence>
<evidence type="ECO:0000256" key="8">
    <source>
        <dbReference type="ARBA" id="ARBA00023136"/>
    </source>
</evidence>
<keyword evidence="5 10" id="KW-0812">Transmembrane</keyword>
<keyword evidence="2" id="KW-0813">Transport</keyword>
<dbReference type="Pfam" id="PF00999">
    <property type="entry name" value="Na_H_Exchanger"/>
    <property type="match status" value="1"/>
</dbReference>
<evidence type="ECO:0000256" key="5">
    <source>
        <dbReference type="ARBA" id="ARBA00022692"/>
    </source>
</evidence>
<keyword evidence="13" id="KW-1185">Reference proteome</keyword>
<dbReference type="Gene3D" id="1.20.1530.20">
    <property type="match status" value="1"/>
</dbReference>
<organism evidence="12 13">
    <name type="scientific">Pseudonocardia adelaidensis</name>
    <dbReference type="NCBI Taxonomy" id="648754"/>
    <lineage>
        <taxon>Bacteria</taxon>
        <taxon>Bacillati</taxon>
        <taxon>Actinomycetota</taxon>
        <taxon>Actinomycetes</taxon>
        <taxon>Pseudonocardiales</taxon>
        <taxon>Pseudonocardiaceae</taxon>
        <taxon>Pseudonocardia</taxon>
    </lineage>
</organism>
<evidence type="ECO:0000256" key="7">
    <source>
        <dbReference type="ARBA" id="ARBA00023065"/>
    </source>
</evidence>
<feature type="transmembrane region" description="Helical" evidence="10">
    <location>
        <begin position="217"/>
        <end position="234"/>
    </location>
</feature>
<dbReference type="InterPro" id="IPR038770">
    <property type="entry name" value="Na+/solute_symporter_sf"/>
</dbReference>
<dbReference type="PANTHER" id="PTHR32507">
    <property type="entry name" value="NA(+)/H(+) ANTIPORTER 1"/>
    <property type="match status" value="1"/>
</dbReference>
<evidence type="ECO:0000256" key="3">
    <source>
        <dbReference type="ARBA" id="ARBA00022449"/>
    </source>
</evidence>
<evidence type="ECO:0000259" key="11">
    <source>
        <dbReference type="Pfam" id="PF00999"/>
    </source>
</evidence>
<comment type="subcellular location">
    <subcellularLocation>
        <location evidence="1">Cell membrane</location>
        <topology evidence="1">Multi-pass membrane protein</topology>
    </subcellularLocation>
</comment>
<evidence type="ECO:0000256" key="6">
    <source>
        <dbReference type="ARBA" id="ARBA00022989"/>
    </source>
</evidence>
<dbReference type="InterPro" id="IPR006153">
    <property type="entry name" value="Cation/H_exchanger_TM"/>
</dbReference>
<proteinExistence type="predicted"/>
<feature type="transmembrane region" description="Helical" evidence="10">
    <location>
        <begin position="269"/>
        <end position="289"/>
    </location>
</feature>
<comment type="caution">
    <text evidence="12">The sequence shown here is derived from an EMBL/GenBank/DDBJ whole genome shotgun (WGS) entry which is preliminary data.</text>
</comment>
<accession>A0ABP9NN87</accession>
<gene>
    <name evidence="12" type="ORF">GCM10023320_40330</name>
</gene>
<keyword evidence="6 10" id="KW-1133">Transmembrane helix</keyword>
<feature type="compositionally biased region" description="Basic and acidic residues" evidence="9">
    <location>
        <begin position="396"/>
        <end position="413"/>
    </location>
</feature>
<keyword evidence="8 10" id="KW-0472">Membrane</keyword>
<feature type="transmembrane region" description="Helical" evidence="10">
    <location>
        <begin position="90"/>
        <end position="110"/>
    </location>
</feature>
<dbReference type="Proteomes" id="UP001500804">
    <property type="component" value="Unassembled WGS sequence"/>
</dbReference>
<feature type="domain" description="Cation/H+ exchanger transmembrane" evidence="11">
    <location>
        <begin position="14"/>
        <end position="377"/>
    </location>
</feature>
<feature type="transmembrane region" description="Helical" evidence="10">
    <location>
        <begin position="158"/>
        <end position="179"/>
    </location>
</feature>